<name>A0A9Q5A7T2_RHOHA</name>
<keyword evidence="7" id="KW-0067">ATP-binding</keyword>
<evidence type="ECO:0000256" key="4">
    <source>
        <dbReference type="ARBA" id="ARBA00022679"/>
    </source>
</evidence>
<evidence type="ECO:0000256" key="9">
    <source>
        <dbReference type="SAM" id="Phobius"/>
    </source>
</evidence>
<organism evidence="12 13">
    <name type="scientific">Rhodococcus hoagii</name>
    <name type="common">Corynebacterium equii</name>
    <dbReference type="NCBI Taxonomy" id="43767"/>
    <lineage>
        <taxon>Bacteria</taxon>
        <taxon>Bacillati</taxon>
        <taxon>Actinomycetota</taxon>
        <taxon>Actinomycetes</taxon>
        <taxon>Mycobacteriales</taxon>
        <taxon>Nocardiaceae</taxon>
        <taxon>Prescottella</taxon>
    </lineage>
</organism>
<feature type="transmembrane region" description="Helical" evidence="9">
    <location>
        <begin position="35"/>
        <end position="59"/>
    </location>
</feature>
<dbReference type="InterPro" id="IPR025828">
    <property type="entry name" value="Put_sensor_dom"/>
</dbReference>
<dbReference type="GO" id="GO:0046983">
    <property type="term" value="F:protein dimerization activity"/>
    <property type="evidence" value="ECO:0007669"/>
    <property type="project" value="InterPro"/>
</dbReference>
<protein>
    <recommendedName>
        <fullName evidence="2">histidine kinase</fullName>
        <ecNumber evidence="2">2.7.13.3</ecNumber>
    </recommendedName>
</protein>
<dbReference type="GO" id="GO:0000155">
    <property type="term" value="F:phosphorelay sensor kinase activity"/>
    <property type="evidence" value="ECO:0007669"/>
    <property type="project" value="InterPro"/>
</dbReference>
<proteinExistence type="predicted"/>
<evidence type="ECO:0000256" key="2">
    <source>
        <dbReference type="ARBA" id="ARBA00012438"/>
    </source>
</evidence>
<comment type="caution">
    <text evidence="12">The sequence shown here is derived from an EMBL/GenBank/DDBJ whole genome shotgun (WGS) entry which is preliminary data.</text>
</comment>
<keyword evidence="8" id="KW-0902">Two-component regulatory system</keyword>
<evidence type="ECO:0000313" key="13">
    <source>
        <dbReference type="Proteomes" id="UP000193518"/>
    </source>
</evidence>
<dbReference type="SMART" id="SM00387">
    <property type="entry name" value="HATPase_c"/>
    <property type="match status" value="1"/>
</dbReference>
<dbReference type="InterPro" id="IPR003594">
    <property type="entry name" value="HATPase_dom"/>
</dbReference>
<keyword evidence="9" id="KW-0472">Membrane</keyword>
<evidence type="ECO:0000313" key="11">
    <source>
        <dbReference type="EMBL" id="MBM4626040.1"/>
    </source>
</evidence>
<evidence type="ECO:0000256" key="3">
    <source>
        <dbReference type="ARBA" id="ARBA00022553"/>
    </source>
</evidence>
<dbReference type="Pfam" id="PF07730">
    <property type="entry name" value="HisKA_3"/>
    <property type="match status" value="1"/>
</dbReference>
<comment type="catalytic activity">
    <reaction evidence="1">
        <text>ATP + protein L-histidine = ADP + protein N-phospho-L-histidine.</text>
        <dbReference type="EC" id="2.7.13.3"/>
    </reaction>
</comment>
<dbReference type="Pfam" id="PF02518">
    <property type="entry name" value="HATPase_c"/>
    <property type="match status" value="1"/>
</dbReference>
<feature type="transmembrane region" description="Helical" evidence="9">
    <location>
        <begin position="71"/>
        <end position="96"/>
    </location>
</feature>
<dbReference type="InterPro" id="IPR050482">
    <property type="entry name" value="Sensor_HK_TwoCompSys"/>
</dbReference>
<dbReference type="Proteomes" id="UP000193518">
    <property type="component" value="Unassembled WGS sequence"/>
</dbReference>
<feature type="transmembrane region" description="Helical" evidence="9">
    <location>
        <begin position="192"/>
        <end position="214"/>
    </location>
</feature>
<reference evidence="11" key="2">
    <citation type="submission" date="2019-11" db="EMBL/GenBank/DDBJ databases">
        <title>Spread of Macrolides and rifampicin resistant Rhodococcus equi in clinical isolates in the USA.</title>
        <authorList>
            <person name="Alvarez-Narvaez S."/>
            <person name="Huber L."/>
            <person name="Cohen N.D."/>
            <person name="Slovis N."/>
            <person name="Greiter M."/>
            <person name="Giguere S."/>
            <person name="Hart K."/>
        </authorList>
    </citation>
    <scope>NUCLEOTIDE SEQUENCE</scope>
    <source>
        <strain evidence="11">Lh_38</strain>
    </source>
</reference>
<gene>
    <name evidence="12" type="ORF">A5N68_18480</name>
    <name evidence="11" type="ORF">GS453_03995</name>
</gene>
<feature type="transmembrane region" description="Helical" evidence="9">
    <location>
        <begin position="142"/>
        <end position="172"/>
    </location>
</feature>
<dbReference type="EC" id="2.7.13.3" evidence="2"/>
<dbReference type="Gene3D" id="1.20.5.1930">
    <property type="match status" value="1"/>
</dbReference>
<dbReference type="RefSeq" id="WP_022595114.1">
    <property type="nucleotide sequence ID" value="NZ_AP025268.1"/>
</dbReference>
<dbReference type="GO" id="GO:0016020">
    <property type="term" value="C:membrane"/>
    <property type="evidence" value="ECO:0007669"/>
    <property type="project" value="InterPro"/>
</dbReference>
<evidence type="ECO:0000259" key="10">
    <source>
        <dbReference type="SMART" id="SM00387"/>
    </source>
</evidence>
<dbReference type="PANTHER" id="PTHR24421:SF10">
    <property type="entry name" value="NITRATE_NITRITE SENSOR PROTEIN NARQ"/>
    <property type="match status" value="1"/>
</dbReference>
<evidence type="ECO:0000313" key="12">
    <source>
        <dbReference type="EMBL" id="ORM23717.1"/>
    </source>
</evidence>
<keyword evidence="9" id="KW-1133">Transmembrane helix</keyword>
<dbReference type="EMBL" id="WUXD01000001">
    <property type="protein sequence ID" value="MBM4626040.1"/>
    <property type="molecule type" value="Genomic_DNA"/>
</dbReference>
<dbReference type="AlphaFoldDB" id="A0A9Q5A7T2"/>
<dbReference type="InterPro" id="IPR011712">
    <property type="entry name" value="Sig_transdc_His_kin_sub3_dim/P"/>
</dbReference>
<dbReference type="InterPro" id="IPR036890">
    <property type="entry name" value="HATPase_C_sf"/>
</dbReference>
<evidence type="ECO:0000256" key="8">
    <source>
        <dbReference type="ARBA" id="ARBA00023012"/>
    </source>
</evidence>
<dbReference type="EMBL" id="LWIC01000008">
    <property type="protein sequence ID" value="ORM23717.1"/>
    <property type="molecule type" value="Genomic_DNA"/>
</dbReference>
<dbReference type="SUPFAM" id="SSF55874">
    <property type="entry name" value="ATPase domain of HSP90 chaperone/DNA topoisomerase II/histidine kinase"/>
    <property type="match status" value="1"/>
</dbReference>
<keyword evidence="5" id="KW-0547">Nucleotide-binding</keyword>
<dbReference type="Proteomes" id="UP000738270">
    <property type="component" value="Unassembled WGS sequence"/>
</dbReference>
<accession>A0A9Q5A7T2</accession>
<keyword evidence="9" id="KW-0812">Transmembrane</keyword>
<evidence type="ECO:0000256" key="6">
    <source>
        <dbReference type="ARBA" id="ARBA00022777"/>
    </source>
</evidence>
<keyword evidence="4" id="KW-0808">Transferase</keyword>
<keyword evidence="3" id="KW-0597">Phosphoprotein</keyword>
<reference evidence="12 13" key="1">
    <citation type="journal article" date="2016" name="Genome Biol. Evol.">
        <title>Pangenome and Phylogenomic Analysis of the Pathogenic Actinobacterium Rhodococcus equi.</title>
        <authorList>
            <person name="Anastasi E."/>
            <person name="MacArthur I."/>
            <person name="Scortti M."/>
            <person name="Alvarez S."/>
            <person name="Giguere S."/>
            <person name="Vazquez-Boland J.A."/>
        </authorList>
    </citation>
    <scope>NUCLEOTIDE SEQUENCE [LARGE SCALE GENOMIC DNA]</scope>
    <source>
        <strain evidence="12 13">PAM1271</strain>
    </source>
</reference>
<dbReference type="CDD" id="cd16917">
    <property type="entry name" value="HATPase_UhpB-NarQ-NarX-like"/>
    <property type="match status" value="1"/>
</dbReference>
<keyword evidence="6 12" id="KW-0418">Kinase</keyword>
<dbReference type="PANTHER" id="PTHR24421">
    <property type="entry name" value="NITRATE/NITRITE SENSOR PROTEIN NARX-RELATED"/>
    <property type="match status" value="1"/>
</dbReference>
<dbReference type="GeneID" id="57577402"/>
<evidence type="ECO:0000256" key="5">
    <source>
        <dbReference type="ARBA" id="ARBA00022741"/>
    </source>
</evidence>
<sequence length="444" mass="47434">MSSNEPTTVLTAITRRRFLLTGWPWRSLGHVLTTVPVVCVVALPFAAFCVPWLVLAVWSGAGMYPQPLGRVLFLGVLGAVLVFGLGPLVAIPLAALERTRLRLVSRDRALSAHRCPPAAGLWAWVRTRYTEAATWRELGYTFLLLTLVPALWLSGAVIVGLIVVMVVSPLLVRDGDEAVALGFSQITSVDQAVPYAIAGLLLLPAIPYVSALIAGLHGALSRSLLCGDDPDALRARLVEVSRSRARLVDSFEAERRRIERDLHDGAQSLLVNLTLQLGMAKLDLPPDSAAAKSVSQAHDQAKELMAELRQLIRGIHPRVLTDRGLPDALRALTEDFVAPVGVTADLPSRPAPDVEVAAYFVVVEALNNVSKHADATVVDVAVRRAGDVLVVEVVDDGCGGADPERGSGLTGLADRVAAVDGRMLLSSPPGGPTVVRVELPWIEN</sequence>
<dbReference type="Gene3D" id="3.30.565.10">
    <property type="entry name" value="Histidine kinase-like ATPase, C-terminal domain"/>
    <property type="match status" value="1"/>
</dbReference>
<dbReference type="Pfam" id="PF13796">
    <property type="entry name" value="Sensor"/>
    <property type="match status" value="1"/>
</dbReference>
<feature type="domain" description="Histidine kinase/HSP90-like ATPase" evidence="10">
    <location>
        <begin position="353"/>
        <end position="443"/>
    </location>
</feature>
<evidence type="ECO:0000256" key="7">
    <source>
        <dbReference type="ARBA" id="ARBA00022840"/>
    </source>
</evidence>
<dbReference type="GO" id="GO:0005524">
    <property type="term" value="F:ATP binding"/>
    <property type="evidence" value="ECO:0007669"/>
    <property type="project" value="UniProtKB-KW"/>
</dbReference>
<evidence type="ECO:0000256" key="1">
    <source>
        <dbReference type="ARBA" id="ARBA00000085"/>
    </source>
</evidence>